<keyword evidence="1" id="KW-0812">Transmembrane</keyword>
<gene>
    <name evidence="3" type="ORF">T190115A13A_20191</name>
</gene>
<dbReference type="RefSeq" id="WP_348738611.1">
    <property type="nucleotide sequence ID" value="NZ_CAXJRC010000022.1"/>
</dbReference>
<keyword evidence="1" id="KW-0472">Membrane</keyword>
<accession>A0ABP1FDE7</accession>
<dbReference type="PANTHER" id="PTHR30386">
    <property type="entry name" value="MEMBRANE FUSION SUBUNIT OF EMRAB-TOLC MULTIDRUG EFFLUX PUMP"/>
    <property type="match status" value="1"/>
</dbReference>
<protein>
    <submittedName>
        <fullName evidence="3">HlyD family efflux transporter periplasmic adaptor subunit</fullName>
    </submittedName>
</protein>
<sequence length="405" mass="47308">MENSILYRTKPLRIIALLFKVTVLFLILFLGILFFLNVDDTVYFNNGLVYSKNPKTQINSPVSGTITTIKIREGQEVKKGDTLLVLQNKEVISNYYISYVEKETTEQDISYLKEAIIKANKEKSIYEKQRQVKSKMFHLKRLNLQQELIDWSEKINLAAKSYTIAKSKFKTDSILYTKGVISRINFEKEHKKLLSEKQSFIGAKSIVQKKKYELENLVNKEFETEKNIETKLLNLDKIIAFNKLKIEKLNLNKKKIQYNQEYIKEKKDKLFICAPTNGSISFIYNTKQNLQEIEKGIPLVTISPKEETFYAKINVAEQDILYLKKGQKVQLNFNAYNYYKYGGIQGKINYISPTKQKGNFYCIVDFNKMNSNIQLKTDYSIKGTIVVGHLKTYEYIFKKIFSKLE</sequence>
<organism evidence="3 4">
    <name type="scientific">Tenacibaculum vairaonense</name>
    <dbReference type="NCBI Taxonomy" id="3137860"/>
    <lineage>
        <taxon>Bacteria</taxon>
        <taxon>Pseudomonadati</taxon>
        <taxon>Bacteroidota</taxon>
        <taxon>Flavobacteriia</taxon>
        <taxon>Flavobacteriales</taxon>
        <taxon>Flavobacteriaceae</taxon>
        <taxon>Tenacibaculum</taxon>
    </lineage>
</organism>
<dbReference type="EMBL" id="CAXJRC010000022">
    <property type="protein sequence ID" value="CAL2106911.1"/>
    <property type="molecule type" value="Genomic_DNA"/>
</dbReference>
<dbReference type="Gene3D" id="2.40.50.100">
    <property type="match status" value="1"/>
</dbReference>
<keyword evidence="1" id="KW-1133">Transmembrane helix</keyword>
<dbReference type="InterPro" id="IPR050739">
    <property type="entry name" value="MFP"/>
</dbReference>
<evidence type="ECO:0000259" key="2">
    <source>
        <dbReference type="Pfam" id="PF26002"/>
    </source>
</evidence>
<feature type="transmembrane region" description="Helical" evidence="1">
    <location>
        <begin position="12"/>
        <end position="36"/>
    </location>
</feature>
<evidence type="ECO:0000313" key="3">
    <source>
        <dbReference type="EMBL" id="CAL2106911.1"/>
    </source>
</evidence>
<dbReference type="SUPFAM" id="SSF51230">
    <property type="entry name" value="Single hybrid motif"/>
    <property type="match status" value="1"/>
</dbReference>
<evidence type="ECO:0000256" key="1">
    <source>
        <dbReference type="SAM" id="Phobius"/>
    </source>
</evidence>
<proteinExistence type="predicted"/>
<keyword evidence="4" id="KW-1185">Reference proteome</keyword>
<dbReference type="PANTHER" id="PTHR30386:SF28">
    <property type="entry name" value="EXPORTED PROTEIN"/>
    <property type="match status" value="1"/>
</dbReference>
<name>A0ABP1FDE7_9FLAO</name>
<evidence type="ECO:0000313" key="4">
    <source>
        <dbReference type="Proteomes" id="UP001497602"/>
    </source>
</evidence>
<dbReference type="PRINTS" id="PR01490">
    <property type="entry name" value="RTXTOXIND"/>
</dbReference>
<comment type="caution">
    <text evidence="3">The sequence shown here is derived from an EMBL/GenBank/DDBJ whole genome shotgun (WGS) entry which is preliminary data.</text>
</comment>
<reference evidence="3 4" key="1">
    <citation type="submission" date="2024-05" db="EMBL/GenBank/DDBJ databases">
        <authorList>
            <person name="Duchaud E."/>
        </authorList>
    </citation>
    <scope>NUCLEOTIDE SEQUENCE [LARGE SCALE GENOMIC DNA]</scope>
    <source>
        <strain evidence="3">Ena-SAMPLE-TAB-13-05-2024-13:56:06:370-140305</strain>
    </source>
</reference>
<dbReference type="Proteomes" id="UP001497602">
    <property type="component" value="Unassembled WGS sequence"/>
</dbReference>
<dbReference type="InterPro" id="IPR058982">
    <property type="entry name" value="Beta-barrel_AprE"/>
</dbReference>
<dbReference type="Gene3D" id="2.40.30.170">
    <property type="match status" value="1"/>
</dbReference>
<feature type="domain" description="AprE-like beta-barrel" evidence="2">
    <location>
        <begin position="311"/>
        <end position="354"/>
    </location>
</feature>
<dbReference type="InterPro" id="IPR011053">
    <property type="entry name" value="Single_hybrid_motif"/>
</dbReference>
<dbReference type="Pfam" id="PF26002">
    <property type="entry name" value="Beta-barrel_AprE"/>
    <property type="match status" value="1"/>
</dbReference>